<gene>
    <name evidence="2" type="ordered locus">FN1659</name>
    <name evidence="3" type="ORF">C7Y58_00810</name>
</gene>
<proteinExistence type="predicted"/>
<feature type="transmembrane region" description="Helical" evidence="1">
    <location>
        <begin position="203"/>
        <end position="223"/>
    </location>
</feature>
<keyword evidence="4" id="KW-1185">Reference proteome</keyword>
<dbReference type="EMBL" id="AE009951">
    <property type="protein sequence ID" value="AAL93774.1"/>
    <property type="molecule type" value="Genomic_DNA"/>
</dbReference>
<dbReference type="InParanoid" id="Q8RIE1"/>
<keyword evidence="1" id="KW-1133">Transmembrane helix</keyword>
<keyword evidence="1" id="KW-0812">Transmembrane</keyword>
<reference evidence="4" key="2">
    <citation type="journal article" date="2018" name="MSphere">
        <title>Fusobacterium Genomics Using MinION and Illumina Sequencing Enables Genome Completion and Correction.</title>
        <authorList>
            <person name="Todd S.M."/>
            <person name="Settlage R.E."/>
            <person name="Lahmers K.K."/>
            <person name="Slade D.J."/>
        </authorList>
    </citation>
    <scope>NUCLEOTIDE SEQUENCE [LARGE SCALE GENOMIC DNA]</scope>
    <source>
        <strain evidence="4">ATCC 25586</strain>
    </source>
</reference>
<evidence type="ECO:0000313" key="2">
    <source>
        <dbReference type="EMBL" id="AAL93774.1"/>
    </source>
</evidence>
<evidence type="ECO:0000313" key="4">
    <source>
        <dbReference type="Proteomes" id="UP000241660"/>
    </source>
</evidence>
<organism evidence="2">
    <name type="scientific">Fusobacterium nucleatum subsp. nucleatum (strain ATCC 25586 / DSM 15643 / BCRC 10681 / CIP 101130 / JCM 8532 / KCTC 2640 / LMG 13131 / VPI 4355)</name>
    <dbReference type="NCBI Taxonomy" id="190304"/>
    <lineage>
        <taxon>Bacteria</taxon>
        <taxon>Fusobacteriati</taxon>
        <taxon>Fusobacteriota</taxon>
        <taxon>Fusobacteriia</taxon>
        <taxon>Fusobacteriales</taxon>
        <taxon>Fusobacteriaceae</taxon>
        <taxon>Fusobacterium</taxon>
    </lineage>
</organism>
<dbReference type="EMBL" id="CP028101">
    <property type="protein sequence ID" value="AVQ14198.1"/>
    <property type="molecule type" value="Genomic_DNA"/>
</dbReference>
<sequence length="236" mass="27813">MVIMKKIFYFILFFSILFNLSLLSYSFQNREKNIFYIKNIENFHTLDIMENSISKQIPNSSHLIELEKDSSKVENDNVEFAQSIFRLLIIFSIFVPFSFTGLFLIIYLVIEGFKHCRCRNSSLEDLENITSNNSFCYTFILNLNVYDVLFHFILAIINFCFTLYLMHTGTLPINLNLTFLYYLFFVFKNIFKLDNKTAFISSFAIIIFLTIISLGIFNLTYFLDLIKMLPNLKLSS</sequence>
<keyword evidence="1" id="KW-0472">Membrane</keyword>
<dbReference type="HOGENOM" id="CLU_1174047_0_0_0"/>
<dbReference type="PATRIC" id="fig|190304.8.peg.152"/>
<dbReference type="Proteomes" id="UP000241660">
    <property type="component" value="Chromosome"/>
</dbReference>
<reference evidence="2" key="1">
    <citation type="journal article" date="2002" name="J. Bacteriol.">
        <title>Genome sequence and analysis of the oral bacterium Fusobacterium nucleatum strain ATCC 25586.</title>
        <authorList>
            <person name="Kapatral V."/>
            <person name="Anderson I."/>
            <person name="Ivanova N."/>
            <person name="Reznik G."/>
            <person name="Los T."/>
            <person name="Lykidis A."/>
            <person name="Bhattacharyya A."/>
            <person name="Bartman A."/>
            <person name="Gardner W."/>
            <person name="Grechkin G."/>
            <person name="Zhu L."/>
            <person name="Vasieva O."/>
            <person name="Chu L."/>
            <person name="Kogan Y."/>
            <person name="Chaga O."/>
            <person name="Goltsman E."/>
            <person name="Bernal A."/>
            <person name="Larsen N."/>
            <person name="D'Souza M."/>
            <person name="Walunas T."/>
            <person name="Pusch G."/>
            <person name="Haselkorn R."/>
            <person name="Fonstein M."/>
            <person name="Kyrpides N."/>
            <person name="Overbeek R."/>
        </authorList>
    </citation>
    <scope>NUCLEOTIDE SEQUENCE [LARGE SCALE GENOMIC DNA]</scope>
    <source>
        <strain evidence="2">ATCC 25586</strain>
    </source>
</reference>
<dbReference type="AlphaFoldDB" id="Q8RIE1"/>
<feature type="transmembrane region" description="Helical" evidence="1">
    <location>
        <begin position="148"/>
        <end position="167"/>
    </location>
</feature>
<reference evidence="3" key="3">
    <citation type="submission" date="2018-03" db="EMBL/GenBank/DDBJ databases">
        <title>Complete Fusobacterium genomes using hybrid Minion sequencing.</title>
        <authorList>
            <person name="Slade D.J."/>
            <person name="Lahmers K."/>
        </authorList>
    </citation>
    <scope>NUCLEOTIDE SEQUENCE</scope>
    <source>
        <strain evidence="3">ATCC 25586</strain>
    </source>
</reference>
<feature type="transmembrane region" description="Helical" evidence="1">
    <location>
        <begin position="173"/>
        <end position="191"/>
    </location>
</feature>
<evidence type="ECO:0000313" key="3">
    <source>
        <dbReference type="EMBL" id="AVQ14198.1"/>
    </source>
</evidence>
<dbReference type="PaxDb" id="190304-FN1659"/>
<feature type="transmembrane region" description="Helical" evidence="1">
    <location>
        <begin position="7"/>
        <end position="27"/>
    </location>
</feature>
<feature type="transmembrane region" description="Helical" evidence="1">
    <location>
        <begin position="84"/>
        <end position="110"/>
    </location>
</feature>
<evidence type="ECO:0000256" key="1">
    <source>
        <dbReference type="SAM" id="Phobius"/>
    </source>
</evidence>
<dbReference type="EnsemblBacteria" id="AAL93774">
    <property type="protein sequence ID" value="AAL93774"/>
    <property type="gene ID" value="FN1659"/>
</dbReference>
<protein>
    <submittedName>
        <fullName evidence="2">Uncharacterized protein</fullName>
    </submittedName>
</protein>
<dbReference type="BioCyc" id="FNUC190304:G1FZS-162-MONOMER"/>
<accession>Q8RIE1</accession>
<name>Q8RIE1_FUSNN</name>
<dbReference type="KEGG" id="fnu:FN1659"/>